<proteinExistence type="predicted"/>
<evidence type="ECO:0000313" key="2">
    <source>
        <dbReference type="EMBL" id="KAF9506951.1"/>
    </source>
</evidence>
<comment type="caution">
    <text evidence="2">The sequence shown here is derived from an EMBL/GenBank/DDBJ whole genome shotgun (WGS) entry which is preliminary data.</text>
</comment>
<feature type="compositionally biased region" description="Basic and acidic residues" evidence="1">
    <location>
        <begin position="34"/>
        <end position="48"/>
    </location>
</feature>
<accession>A0A9P6AJL3</accession>
<dbReference type="Proteomes" id="UP000886523">
    <property type="component" value="Unassembled WGS sequence"/>
</dbReference>
<dbReference type="AlphaFoldDB" id="A0A9P6AJL3"/>
<organism evidence="2 3">
    <name type="scientific">Hydnum rufescens UP504</name>
    <dbReference type="NCBI Taxonomy" id="1448309"/>
    <lineage>
        <taxon>Eukaryota</taxon>
        <taxon>Fungi</taxon>
        <taxon>Dikarya</taxon>
        <taxon>Basidiomycota</taxon>
        <taxon>Agaricomycotina</taxon>
        <taxon>Agaricomycetes</taxon>
        <taxon>Cantharellales</taxon>
        <taxon>Hydnaceae</taxon>
        <taxon>Hydnum</taxon>
    </lineage>
</organism>
<sequence length="145" mass="16017">MRLRTMSFNELLDAMFQNANPPESAVWRAMTDDLGKTKEERSTKDSQMKLRAGSTSKRRVRSNCIPCLRLGLLRVPGGFWATDFHLPDGSFPSTTIPSRPRGAFGLGARAKHSKFLRVICMLASASEATHQCLGLQRVKGPSTPP</sequence>
<protein>
    <submittedName>
        <fullName evidence="2">Uncharacterized protein</fullName>
    </submittedName>
</protein>
<evidence type="ECO:0000313" key="3">
    <source>
        <dbReference type="Proteomes" id="UP000886523"/>
    </source>
</evidence>
<evidence type="ECO:0000256" key="1">
    <source>
        <dbReference type="SAM" id="MobiDB-lite"/>
    </source>
</evidence>
<keyword evidence="3" id="KW-1185">Reference proteome</keyword>
<feature type="region of interest" description="Disordered" evidence="1">
    <location>
        <begin position="34"/>
        <end position="55"/>
    </location>
</feature>
<reference evidence="2" key="1">
    <citation type="journal article" date="2020" name="Nat. Commun.">
        <title>Large-scale genome sequencing of mycorrhizal fungi provides insights into the early evolution of symbiotic traits.</title>
        <authorList>
            <person name="Miyauchi S."/>
            <person name="Kiss E."/>
            <person name="Kuo A."/>
            <person name="Drula E."/>
            <person name="Kohler A."/>
            <person name="Sanchez-Garcia M."/>
            <person name="Morin E."/>
            <person name="Andreopoulos B."/>
            <person name="Barry K.W."/>
            <person name="Bonito G."/>
            <person name="Buee M."/>
            <person name="Carver A."/>
            <person name="Chen C."/>
            <person name="Cichocki N."/>
            <person name="Clum A."/>
            <person name="Culley D."/>
            <person name="Crous P.W."/>
            <person name="Fauchery L."/>
            <person name="Girlanda M."/>
            <person name="Hayes R.D."/>
            <person name="Keri Z."/>
            <person name="LaButti K."/>
            <person name="Lipzen A."/>
            <person name="Lombard V."/>
            <person name="Magnuson J."/>
            <person name="Maillard F."/>
            <person name="Murat C."/>
            <person name="Nolan M."/>
            <person name="Ohm R.A."/>
            <person name="Pangilinan J."/>
            <person name="Pereira M.F."/>
            <person name="Perotto S."/>
            <person name="Peter M."/>
            <person name="Pfister S."/>
            <person name="Riley R."/>
            <person name="Sitrit Y."/>
            <person name="Stielow J.B."/>
            <person name="Szollosi G."/>
            <person name="Zifcakova L."/>
            <person name="Stursova M."/>
            <person name="Spatafora J.W."/>
            <person name="Tedersoo L."/>
            <person name="Vaario L.M."/>
            <person name="Yamada A."/>
            <person name="Yan M."/>
            <person name="Wang P."/>
            <person name="Xu J."/>
            <person name="Bruns T."/>
            <person name="Baldrian P."/>
            <person name="Vilgalys R."/>
            <person name="Dunand C."/>
            <person name="Henrissat B."/>
            <person name="Grigoriev I.V."/>
            <person name="Hibbett D."/>
            <person name="Nagy L.G."/>
            <person name="Martin F.M."/>
        </authorList>
    </citation>
    <scope>NUCLEOTIDE SEQUENCE</scope>
    <source>
        <strain evidence="2">UP504</strain>
    </source>
</reference>
<name>A0A9P6AJL3_9AGAM</name>
<gene>
    <name evidence="2" type="ORF">BS47DRAFT_367258</name>
</gene>
<dbReference type="EMBL" id="MU129094">
    <property type="protein sequence ID" value="KAF9506951.1"/>
    <property type="molecule type" value="Genomic_DNA"/>
</dbReference>